<evidence type="ECO:0000256" key="4">
    <source>
        <dbReference type="ARBA" id="ARBA00022475"/>
    </source>
</evidence>
<comment type="similarity">
    <text evidence="2 11">Belongs to the sodium:solute symporter (SSF) (TC 2.A.21) family.</text>
</comment>
<keyword evidence="7" id="KW-0915">Sodium</keyword>
<dbReference type="CDD" id="cd11492">
    <property type="entry name" value="SLC5sbd_NIS-SMVT"/>
    <property type="match status" value="1"/>
</dbReference>
<feature type="transmembrane region" description="Helical" evidence="12">
    <location>
        <begin position="496"/>
        <end position="519"/>
    </location>
</feature>
<feature type="transmembrane region" description="Helical" evidence="12">
    <location>
        <begin position="122"/>
        <end position="142"/>
    </location>
</feature>
<dbReference type="InterPro" id="IPR001734">
    <property type="entry name" value="Na/solute_symporter"/>
</dbReference>
<keyword evidence="8" id="KW-0406">Ion transport</keyword>
<dbReference type="OrthoDB" id="6132759at2759"/>
<dbReference type="PROSITE" id="PS50283">
    <property type="entry name" value="NA_SOLUT_SYMP_3"/>
    <property type="match status" value="1"/>
</dbReference>
<dbReference type="PANTHER" id="PTHR42985:SF40">
    <property type="entry name" value="LD47995P-RELATED"/>
    <property type="match status" value="1"/>
</dbReference>
<accession>A0A2H8TME5</accession>
<keyword evidence="3" id="KW-0813">Transport</keyword>
<dbReference type="GO" id="GO:0005886">
    <property type="term" value="C:plasma membrane"/>
    <property type="evidence" value="ECO:0007669"/>
    <property type="project" value="UniProtKB-SubCell"/>
</dbReference>
<feature type="transmembrane region" description="Helical" evidence="12">
    <location>
        <begin position="6"/>
        <end position="25"/>
    </location>
</feature>
<feature type="transmembrane region" description="Helical" evidence="12">
    <location>
        <begin position="79"/>
        <end position="101"/>
    </location>
</feature>
<dbReference type="NCBIfam" id="TIGR00813">
    <property type="entry name" value="sss"/>
    <property type="match status" value="1"/>
</dbReference>
<dbReference type="EMBL" id="GFXV01003532">
    <property type="protein sequence ID" value="MBW15337.1"/>
    <property type="molecule type" value="Transcribed_RNA"/>
</dbReference>
<reference evidence="13" key="1">
    <citation type="submission" date="2017-10" db="EMBL/GenBank/DDBJ databases">
        <title>Transcriptome Assembly of Sugarcane Aphid Adults.</title>
        <authorList>
            <person name="Scully E.D."/>
            <person name="Palmer N.A."/>
            <person name="Geib S.M."/>
            <person name="Sarath G."/>
            <person name="Sattler S.E."/>
        </authorList>
    </citation>
    <scope>NUCLEOTIDE SEQUENCE</scope>
    <source>
        <tissue evidence="13">Whole body</tissue>
    </source>
</reference>
<feature type="transmembrane region" description="Helical" evidence="12">
    <location>
        <begin position="377"/>
        <end position="396"/>
    </location>
</feature>
<dbReference type="GO" id="GO:0015293">
    <property type="term" value="F:symporter activity"/>
    <property type="evidence" value="ECO:0007669"/>
    <property type="project" value="TreeGrafter"/>
</dbReference>
<feature type="transmembrane region" description="Helical" evidence="12">
    <location>
        <begin position="148"/>
        <end position="171"/>
    </location>
</feature>
<evidence type="ECO:0000256" key="2">
    <source>
        <dbReference type="ARBA" id="ARBA00006434"/>
    </source>
</evidence>
<proteinExistence type="inferred from homology"/>
<keyword evidence="9 12" id="KW-0472">Membrane</keyword>
<feature type="transmembrane region" description="Helical" evidence="12">
    <location>
        <begin position="183"/>
        <end position="202"/>
    </location>
</feature>
<dbReference type="InterPro" id="IPR051163">
    <property type="entry name" value="Sodium:Solute_Symporter_SSF"/>
</dbReference>
<dbReference type="Pfam" id="PF00474">
    <property type="entry name" value="SSF"/>
    <property type="match status" value="1"/>
</dbReference>
<evidence type="ECO:0000256" key="1">
    <source>
        <dbReference type="ARBA" id="ARBA00004651"/>
    </source>
</evidence>
<comment type="subcellular location">
    <subcellularLocation>
        <location evidence="1">Cell membrane</location>
        <topology evidence="1">Multi-pass membrane protein</topology>
    </subcellularLocation>
</comment>
<evidence type="ECO:0000256" key="7">
    <source>
        <dbReference type="ARBA" id="ARBA00023053"/>
    </source>
</evidence>
<evidence type="ECO:0000256" key="9">
    <source>
        <dbReference type="ARBA" id="ARBA00023136"/>
    </source>
</evidence>
<keyword evidence="10" id="KW-0739">Sodium transport</keyword>
<feature type="transmembrane region" description="Helical" evidence="12">
    <location>
        <begin position="46"/>
        <end position="67"/>
    </location>
</feature>
<dbReference type="Gene3D" id="1.20.1730.10">
    <property type="entry name" value="Sodium/glucose cotransporter"/>
    <property type="match status" value="1"/>
</dbReference>
<evidence type="ECO:0000256" key="12">
    <source>
        <dbReference type="SAM" id="Phobius"/>
    </source>
</evidence>
<keyword evidence="5 12" id="KW-0812">Transmembrane</keyword>
<feature type="transmembrane region" description="Helical" evidence="12">
    <location>
        <begin position="548"/>
        <end position="565"/>
    </location>
</feature>
<sequence>MAFGIVDYIVFAIMLVMSASIGIYYRFTGGKQKTTQEYMLGNKNQGIVPVAFSLMASFMSAITLFGVSAENYYHGTQFVAINLSYVLGTPIIAYIFLPVFFKLGNLSVYEYLEKRFGRLTRTFTSMAFSMQMILYMSIVLYAPSLALGAITGLSLTSSIILVGLVCVFYSTIGGIKAVIITDVFQSLLMFASIFAVIGVAMYETGGISEIWKIADKYGRIEFNNFNIDPTQRHSWFSLVIGGMFTYVSLYAINQTQVQRYLTMKDYNTAVKSLWCSLPLLSLLSISTSFSGLAMFSKYHDCDPIKSGRISRGDQLMPLYVSDTMGSVPGLTGLFVAGIFSAALSSVSPVLNSLAAVTMEDYLKPFMKQEISDKKRVFYMKMLVLAYGAICLILAFLSQYLGSILQTSLVIFGVIGGPVLAVFTLGILLPHVNQKGSLTGLIIGLVFSFSIGFGRPADKNLSTYINGCPGLNETLQLSSSLHDELPKDNYYYWYRISYLYCIVLGFMVTFLVALVVSSIFKEAHCDNPDLFTPFVAGRLRKRGLLLKKNFIKMVCFLLLPIYFLLIV</sequence>
<evidence type="ECO:0000256" key="10">
    <source>
        <dbReference type="ARBA" id="ARBA00023201"/>
    </source>
</evidence>
<evidence type="ECO:0000256" key="8">
    <source>
        <dbReference type="ARBA" id="ARBA00023065"/>
    </source>
</evidence>
<feature type="transmembrane region" description="Helical" evidence="12">
    <location>
        <begin position="333"/>
        <end position="356"/>
    </location>
</feature>
<feature type="transmembrane region" description="Helical" evidence="12">
    <location>
        <begin position="273"/>
        <end position="295"/>
    </location>
</feature>
<feature type="transmembrane region" description="Helical" evidence="12">
    <location>
        <begin position="435"/>
        <end position="453"/>
    </location>
</feature>
<dbReference type="AlphaFoldDB" id="A0A2H8TME5"/>
<protein>
    <submittedName>
        <fullName evidence="13">Putative sodium-dependent multivitamin transporter</fullName>
    </submittedName>
</protein>
<evidence type="ECO:0000256" key="6">
    <source>
        <dbReference type="ARBA" id="ARBA00022989"/>
    </source>
</evidence>
<name>A0A2H8TME5_9HEMI</name>
<feature type="transmembrane region" description="Helical" evidence="12">
    <location>
        <begin position="234"/>
        <end position="252"/>
    </location>
</feature>
<keyword evidence="4" id="KW-1003">Cell membrane</keyword>
<keyword evidence="6 12" id="KW-1133">Transmembrane helix</keyword>
<organism evidence="13">
    <name type="scientific">Melanaphis sacchari</name>
    <dbReference type="NCBI Taxonomy" id="742174"/>
    <lineage>
        <taxon>Eukaryota</taxon>
        <taxon>Metazoa</taxon>
        <taxon>Ecdysozoa</taxon>
        <taxon>Arthropoda</taxon>
        <taxon>Hexapoda</taxon>
        <taxon>Insecta</taxon>
        <taxon>Pterygota</taxon>
        <taxon>Neoptera</taxon>
        <taxon>Paraneoptera</taxon>
        <taxon>Hemiptera</taxon>
        <taxon>Sternorrhyncha</taxon>
        <taxon>Aphidomorpha</taxon>
        <taxon>Aphidoidea</taxon>
        <taxon>Aphididae</taxon>
        <taxon>Aphidini</taxon>
        <taxon>Melanaphis</taxon>
    </lineage>
</organism>
<dbReference type="InterPro" id="IPR038377">
    <property type="entry name" value="Na/Glc_symporter_sf"/>
</dbReference>
<dbReference type="GO" id="GO:0006814">
    <property type="term" value="P:sodium ion transport"/>
    <property type="evidence" value="ECO:0007669"/>
    <property type="project" value="UniProtKB-KW"/>
</dbReference>
<evidence type="ECO:0000313" key="13">
    <source>
        <dbReference type="EMBL" id="MBW15337.1"/>
    </source>
</evidence>
<dbReference type="PANTHER" id="PTHR42985">
    <property type="entry name" value="SODIUM-COUPLED MONOCARBOXYLATE TRANSPORTER"/>
    <property type="match status" value="1"/>
</dbReference>
<evidence type="ECO:0000256" key="3">
    <source>
        <dbReference type="ARBA" id="ARBA00022448"/>
    </source>
</evidence>
<evidence type="ECO:0000256" key="11">
    <source>
        <dbReference type="RuleBase" id="RU362091"/>
    </source>
</evidence>
<feature type="transmembrane region" description="Helical" evidence="12">
    <location>
        <begin position="408"/>
        <end position="428"/>
    </location>
</feature>
<evidence type="ECO:0000256" key="5">
    <source>
        <dbReference type="ARBA" id="ARBA00022692"/>
    </source>
</evidence>